<keyword evidence="10" id="KW-1185">Reference proteome</keyword>
<evidence type="ECO:0000313" key="10">
    <source>
        <dbReference type="Proteomes" id="UP001174694"/>
    </source>
</evidence>
<dbReference type="GO" id="GO:0022857">
    <property type="term" value="F:transmembrane transporter activity"/>
    <property type="evidence" value="ECO:0007669"/>
    <property type="project" value="InterPro"/>
</dbReference>
<evidence type="ECO:0000256" key="1">
    <source>
        <dbReference type="ARBA" id="ARBA00004141"/>
    </source>
</evidence>
<comment type="subcellular location">
    <subcellularLocation>
        <location evidence="1">Membrane</location>
        <topology evidence="1">Multi-pass membrane protein</topology>
    </subcellularLocation>
</comment>
<proteinExistence type="inferred from homology"/>
<dbReference type="InterPro" id="IPR011701">
    <property type="entry name" value="MFS"/>
</dbReference>
<dbReference type="GO" id="GO:0016020">
    <property type="term" value="C:membrane"/>
    <property type="evidence" value="ECO:0007669"/>
    <property type="project" value="UniProtKB-SubCell"/>
</dbReference>
<feature type="transmembrane region" description="Helical" evidence="7">
    <location>
        <begin position="239"/>
        <end position="259"/>
    </location>
</feature>
<feature type="transmembrane region" description="Helical" evidence="7">
    <location>
        <begin position="308"/>
        <end position="333"/>
    </location>
</feature>
<feature type="transmembrane region" description="Helical" evidence="7">
    <location>
        <begin position="177"/>
        <end position="197"/>
    </location>
</feature>
<dbReference type="Pfam" id="PF07690">
    <property type="entry name" value="MFS_1"/>
    <property type="match status" value="1"/>
</dbReference>
<evidence type="ECO:0000256" key="3">
    <source>
        <dbReference type="ARBA" id="ARBA00022692"/>
    </source>
</evidence>
<reference evidence="9" key="1">
    <citation type="submission" date="2022-07" db="EMBL/GenBank/DDBJ databases">
        <title>Fungi with potential for degradation of polypropylene.</title>
        <authorList>
            <person name="Gostincar C."/>
        </authorList>
    </citation>
    <scope>NUCLEOTIDE SEQUENCE</scope>
    <source>
        <strain evidence="9">EXF-13308</strain>
    </source>
</reference>
<feature type="region of interest" description="Disordered" evidence="6">
    <location>
        <begin position="1"/>
        <end position="75"/>
    </location>
</feature>
<feature type="transmembrane region" description="Helical" evidence="7">
    <location>
        <begin position="394"/>
        <end position="415"/>
    </location>
</feature>
<comment type="similarity">
    <text evidence="2">Belongs to the major facilitator superfamily.</text>
</comment>
<evidence type="ECO:0000256" key="2">
    <source>
        <dbReference type="ARBA" id="ARBA00008335"/>
    </source>
</evidence>
<dbReference type="EMBL" id="JANBVO010000001">
    <property type="protein sequence ID" value="KAJ9157855.1"/>
    <property type="molecule type" value="Genomic_DNA"/>
</dbReference>
<evidence type="ECO:0000256" key="7">
    <source>
        <dbReference type="SAM" id="Phobius"/>
    </source>
</evidence>
<comment type="caution">
    <text evidence="9">The sequence shown here is derived from an EMBL/GenBank/DDBJ whole genome shotgun (WGS) entry which is preliminary data.</text>
</comment>
<dbReference type="AlphaFoldDB" id="A0AA38W103"/>
<evidence type="ECO:0000256" key="6">
    <source>
        <dbReference type="SAM" id="MobiDB-lite"/>
    </source>
</evidence>
<dbReference type="PANTHER" id="PTHR23502:SF68">
    <property type="entry name" value="MULTIDRUG TRANSPORTER, PUTATIVE (AFU_ORTHOLOGUE AFUA_3G01120)-RELATED"/>
    <property type="match status" value="1"/>
</dbReference>
<dbReference type="Gene3D" id="1.20.1250.20">
    <property type="entry name" value="MFS general substrate transporter like domains"/>
    <property type="match status" value="1"/>
</dbReference>
<evidence type="ECO:0000259" key="8">
    <source>
        <dbReference type="PROSITE" id="PS50850"/>
    </source>
</evidence>
<evidence type="ECO:0000256" key="4">
    <source>
        <dbReference type="ARBA" id="ARBA00022989"/>
    </source>
</evidence>
<name>A0AA38W103_9PEZI</name>
<evidence type="ECO:0000313" key="9">
    <source>
        <dbReference type="EMBL" id="KAJ9157855.1"/>
    </source>
</evidence>
<accession>A0AA38W103</accession>
<feature type="transmembrane region" description="Helical" evidence="7">
    <location>
        <begin position="421"/>
        <end position="446"/>
    </location>
</feature>
<gene>
    <name evidence="9" type="ORF">NKR23_g749</name>
</gene>
<organism evidence="9 10">
    <name type="scientific">Pleurostoma richardsiae</name>
    <dbReference type="NCBI Taxonomy" id="41990"/>
    <lineage>
        <taxon>Eukaryota</taxon>
        <taxon>Fungi</taxon>
        <taxon>Dikarya</taxon>
        <taxon>Ascomycota</taxon>
        <taxon>Pezizomycotina</taxon>
        <taxon>Sordariomycetes</taxon>
        <taxon>Sordariomycetidae</taxon>
        <taxon>Calosphaeriales</taxon>
        <taxon>Pleurostomataceae</taxon>
        <taxon>Pleurostoma</taxon>
    </lineage>
</organism>
<feature type="transmembrane region" description="Helical" evidence="7">
    <location>
        <begin position="82"/>
        <end position="103"/>
    </location>
</feature>
<evidence type="ECO:0000256" key="5">
    <source>
        <dbReference type="ARBA" id="ARBA00023136"/>
    </source>
</evidence>
<feature type="transmembrane region" description="Helical" evidence="7">
    <location>
        <begin position="209"/>
        <end position="227"/>
    </location>
</feature>
<feature type="transmembrane region" description="Helical" evidence="7">
    <location>
        <begin position="353"/>
        <end position="373"/>
    </location>
</feature>
<keyword evidence="5 7" id="KW-0472">Membrane</keyword>
<dbReference type="CDD" id="cd17323">
    <property type="entry name" value="MFS_Tpo1_MDR_like"/>
    <property type="match status" value="1"/>
</dbReference>
<dbReference type="InterPro" id="IPR036259">
    <property type="entry name" value="MFS_trans_sf"/>
</dbReference>
<feature type="transmembrane region" description="Helical" evidence="7">
    <location>
        <begin position="487"/>
        <end position="507"/>
    </location>
</feature>
<dbReference type="Proteomes" id="UP001174694">
    <property type="component" value="Unassembled WGS sequence"/>
</dbReference>
<dbReference type="FunFam" id="1.20.1250.20:FF:000011">
    <property type="entry name" value="MFS multidrug transporter, putative"/>
    <property type="match status" value="1"/>
</dbReference>
<dbReference type="InterPro" id="IPR020846">
    <property type="entry name" value="MFS_dom"/>
</dbReference>
<keyword evidence="3 7" id="KW-0812">Transmembrane</keyword>
<protein>
    <submittedName>
        <fullName evidence="9">MFS general substrate transporter</fullName>
    </submittedName>
</protein>
<dbReference type="PANTHER" id="PTHR23502">
    <property type="entry name" value="MAJOR FACILITATOR SUPERFAMILY"/>
    <property type="match status" value="1"/>
</dbReference>
<sequence>MALSEKDVDHQSHEEDHHVSPSEEQDEAHLRPPPPSGAGDLESGSTTSPGGGDEKPPDPNIIGWDGPTDPENPMNWKTSKKILNVGLVSFMCFLTPLASSMFAPAVPTVMAEFHSNNLEMASFIVSVFVLGFAFGPVLLGPLSEVWGRLYLYWICNILFVVFTAVCAKSNSIGMLTGFRFLCGFVGGLPLAVGGGTITDMMSQDNRGAAMALFSAGPLLGPIIGPVAGGFLSEAKGWRWVFWLLTIASGVCTIAIILFMRESYAPTILAQKVRRLKKQTGNQDLRPMNDRQMPIGTLLKHSLLRPAKLLMFSPIVLGLSTFMAFCFGCMYLLFTTFTTVYQEVYGWGTGLDGLSFIGMGVGSIAAMLIFGLTSDRILRTLAAKNGGDMKPEYRLVLLIPGSFCIPVGLFWYGWAAQAHTHWIVPILGTVFVGLGFLATMVTITSYLLDAYTEFSASAVAASAVARSIVGSCLPLAGRQMYDSMGYGWGNSLLGFICVAMIPIPFLFYRYGEGLRKKFPVNLK</sequence>
<keyword evidence="4 7" id="KW-1133">Transmembrane helix</keyword>
<feature type="transmembrane region" description="Helical" evidence="7">
    <location>
        <begin position="123"/>
        <end position="142"/>
    </location>
</feature>
<feature type="compositionally biased region" description="Basic and acidic residues" evidence="6">
    <location>
        <begin position="1"/>
        <end position="21"/>
    </location>
</feature>
<feature type="transmembrane region" description="Helical" evidence="7">
    <location>
        <begin position="149"/>
        <end position="165"/>
    </location>
</feature>
<feature type="domain" description="Major facilitator superfamily (MFS) profile" evidence="8">
    <location>
        <begin position="84"/>
        <end position="513"/>
    </location>
</feature>
<dbReference type="SUPFAM" id="SSF103473">
    <property type="entry name" value="MFS general substrate transporter"/>
    <property type="match status" value="1"/>
</dbReference>
<feature type="transmembrane region" description="Helical" evidence="7">
    <location>
        <begin position="453"/>
        <end position="475"/>
    </location>
</feature>
<dbReference type="PROSITE" id="PS50850">
    <property type="entry name" value="MFS"/>
    <property type="match status" value="1"/>
</dbReference>